<organism evidence="1">
    <name type="scientific">bioreactor metagenome</name>
    <dbReference type="NCBI Taxonomy" id="1076179"/>
    <lineage>
        <taxon>unclassified sequences</taxon>
        <taxon>metagenomes</taxon>
        <taxon>ecological metagenomes</taxon>
    </lineage>
</organism>
<gene>
    <name evidence="1" type="ORF">SDC9_193535</name>
</gene>
<accession>A0A645I501</accession>
<sequence length="118" mass="12154">MLFHKAGQLGAVGGFARALKAHQHHHRGRLGGNGELGAAAAHQGGKLLIDNFDNHLGGGQALQHIGANRPLGDPGDKVLYDLKAHVGLQKGQADFPHDLLHVGLGQPPLAPQALKGGG</sequence>
<protein>
    <submittedName>
        <fullName evidence="1">Uncharacterized protein</fullName>
    </submittedName>
</protein>
<evidence type="ECO:0000313" key="1">
    <source>
        <dbReference type="EMBL" id="MPN45956.1"/>
    </source>
</evidence>
<dbReference type="AlphaFoldDB" id="A0A645I501"/>
<dbReference type="EMBL" id="VSSQ01106222">
    <property type="protein sequence ID" value="MPN45956.1"/>
    <property type="molecule type" value="Genomic_DNA"/>
</dbReference>
<proteinExistence type="predicted"/>
<name>A0A645I501_9ZZZZ</name>
<reference evidence="1" key="1">
    <citation type="submission" date="2019-08" db="EMBL/GenBank/DDBJ databases">
        <authorList>
            <person name="Kucharzyk K."/>
            <person name="Murdoch R.W."/>
            <person name="Higgins S."/>
            <person name="Loffler F."/>
        </authorList>
    </citation>
    <scope>NUCLEOTIDE SEQUENCE</scope>
</reference>
<comment type="caution">
    <text evidence="1">The sequence shown here is derived from an EMBL/GenBank/DDBJ whole genome shotgun (WGS) entry which is preliminary data.</text>
</comment>